<comment type="caution">
    <text evidence="2">The sequence shown here is derived from an EMBL/GenBank/DDBJ whole genome shotgun (WGS) entry which is preliminary data.</text>
</comment>
<feature type="region of interest" description="Disordered" evidence="1">
    <location>
        <begin position="123"/>
        <end position="174"/>
    </location>
</feature>
<name>A0ABD0M1V7_9CAEN</name>
<evidence type="ECO:0000313" key="3">
    <source>
        <dbReference type="Proteomes" id="UP001519460"/>
    </source>
</evidence>
<sequence>MLMREVAAAKLLSKFLVVKGAIRFENKSADVKHAYTGQRVVIFDLARSQEDHINYEIIESIKNGVMFSSKYESQMKIFPPPHVVIFANFPPNLRKLSQDRWDIKFNSDEVLTDIGMETVGSLEEVGVEDSTPQPSTSSEGEAAASTSTEVITISDNESDDGLLPNINLSKEICE</sequence>
<reference evidence="2 3" key="1">
    <citation type="journal article" date="2023" name="Sci. Data">
        <title>Genome assembly of the Korean intertidal mud-creeper Batillaria attramentaria.</title>
        <authorList>
            <person name="Patra A.K."/>
            <person name="Ho P.T."/>
            <person name="Jun S."/>
            <person name="Lee S.J."/>
            <person name="Kim Y."/>
            <person name="Won Y.J."/>
        </authorList>
    </citation>
    <scope>NUCLEOTIDE SEQUENCE [LARGE SCALE GENOMIC DNA]</scope>
    <source>
        <strain evidence="2">Wonlab-2016</strain>
    </source>
</reference>
<organism evidence="2 3">
    <name type="scientific">Batillaria attramentaria</name>
    <dbReference type="NCBI Taxonomy" id="370345"/>
    <lineage>
        <taxon>Eukaryota</taxon>
        <taxon>Metazoa</taxon>
        <taxon>Spiralia</taxon>
        <taxon>Lophotrochozoa</taxon>
        <taxon>Mollusca</taxon>
        <taxon>Gastropoda</taxon>
        <taxon>Caenogastropoda</taxon>
        <taxon>Sorbeoconcha</taxon>
        <taxon>Cerithioidea</taxon>
        <taxon>Batillariidae</taxon>
        <taxon>Batillaria</taxon>
    </lineage>
</organism>
<dbReference type="Proteomes" id="UP001519460">
    <property type="component" value="Unassembled WGS sequence"/>
</dbReference>
<evidence type="ECO:0000256" key="1">
    <source>
        <dbReference type="SAM" id="MobiDB-lite"/>
    </source>
</evidence>
<proteinExistence type="predicted"/>
<protein>
    <submittedName>
        <fullName evidence="2">Uncharacterized protein</fullName>
    </submittedName>
</protein>
<accession>A0ABD0M1V7</accession>
<dbReference type="AlphaFoldDB" id="A0ABD0M1V7"/>
<dbReference type="EMBL" id="JACVVK020000011">
    <property type="protein sequence ID" value="KAK7505378.1"/>
    <property type="molecule type" value="Genomic_DNA"/>
</dbReference>
<evidence type="ECO:0000313" key="2">
    <source>
        <dbReference type="EMBL" id="KAK7505378.1"/>
    </source>
</evidence>
<gene>
    <name evidence="2" type="ORF">BaRGS_00003540</name>
</gene>
<keyword evidence="3" id="KW-1185">Reference proteome</keyword>
<feature type="compositionally biased region" description="Low complexity" evidence="1">
    <location>
        <begin position="135"/>
        <end position="149"/>
    </location>
</feature>